<sequence>MDKSKPCLVTGGSGYIGLHVVSQLLDAGYTVHATVRDLQNDKKVAPLRDLRARPGQLQLFEADLLRPGSFAQAMKGCSVVFHVASPFPWLPKIRDGQKECVEPAVQGTKNVLDSVNLEDSVKRVVLTSSMGAVYGDYVDARQMDGNVLHERYWNTTSSVTHNPYAYSKVLAEKEAWAAAAAQSRWDLVVLCPGLVLGPSLSPSSASGSLNLLDDVLRGRHFLGVPPLSFFIVDVRDVAVAHIRATERPQAHGRYLVLPTVMTSIVDISRFLRTIYEGPSWWLPTWQLPKFLLMIMGPRVGLSRKWIGANMGIEFTSDNSRSVRELGIDYTRLEQTLKDHYESWKKQEEGRR</sequence>
<accession>A0ABR3V6V3</accession>
<dbReference type="SUPFAM" id="SSF51735">
    <property type="entry name" value="NAD(P)-binding Rossmann-fold domains"/>
    <property type="match status" value="1"/>
</dbReference>
<evidence type="ECO:0000313" key="4">
    <source>
        <dbReference type="EMBL" id="KAL1837504.1"/>
    </source>
</evidence>
<dbReference type="Gene3D" id="3.40.50.720">
    <property type="entry name" value="NAD(P)-binding Rossmann-like Domain"/>
    <property type="match status" value="1"/>
</dbReference>
<evidence type="ECO:0000259" key="3">
    <source>
        <dbReference type="Pfam" id="PF01370"/>
    </source>
</evidence>
<organism evidence="4 5">
    <name type="scientific">Phialemonium thermophilum</name>
    <dbReference type="NCBI Taxonomy" id="223376"/>
    <lineage>
        <taxon>Eukaryota</taxon>
        <taxon>Fungi</taxon>
        <taxon>Dikarya</taxon>
        <taxon>Ascomycota</taxon>
        <taxon>Pezizomycotina</taxon>
        <taxon>Sordariomycetes</taxon>
        <taxon>Sordariomycetidae</taxon>
        <taxon>Cephalothecales</taxon>
        <taxon>Cephalothecaceae</taxon>
        <taxon>Phialemonium</taxon>
    </lineage>
</organism>
<dbReference type="EMBL" id="JAZHXJ010002631">
    <property type="protein sequence ID" value="KAL1837504.1"/>
    <property type="molecule type" value="Genomic_DNA"/>
</dbReference>
<feature type="domain" description="NAD-dependent epimerase/dehydratase" evidence="3">
    <location>
        <begin position="8"/>
        <end position="250"/>
    </location>
</feature>
<dbReference type="Pfam" id="PF01370">
    <property type="entry name" value="Epimerase"/>
    <property type="match status" value="1"/>
</dbReference>
<dbReference type="PANTHER" id="PTHR10366:SF564">
    <property type="entry name" value="STEROL-4-ALPHA-CARBOXYLATE 3-DEHYDROGENASE, DECARBOXYLATING"/>
    <property type="match status" value="1"/>
</dbReference>
<evidence type="ECO:0000256" key="2">
    <source>
        <dbReference type="ARBA" id="ARBA00023445"/>
    </source>
</evidence>
<comment type="caution">
    <text evidence="4">The sequence shown here is derived from an EMBL/GenBank/DDBJ whole genome shotgun (WGS) entry which is preliminary data.</text>
</comment>
<dbReference type="InterPro" id="IPR050425">
    <property type="entry name" value="NAD(P)_dehydrat-like"/>
</dbReference>
<keyword evidence="5" id="KW-1185">Reference proteome</keyword>
<dbReference type="Proteomes" id="UP001586593">
    <property type="component" value="Unassembled WGS sequence"/>
</dbReference>
<evidence type="ECO:0000313" key="5">
    <source>
        <dbReference type="Proteomes" id="UP001586593"/>
    </source>
</evidence>
<protein>
    <recommendedName>
        <fullName evidence="3">NAD-dependent epimerase/dehydratase domain-containing protein</fullName>
    </recommendedName>
</protein>
<keyword evidence="1" id="KW-0560">Oxidoreductase</keyword>
<evidence type="ECO:0000256" key="1">
    <source>
        <dbReference type="ARBA" id="ARBA00023002"/>
    </source>
</evidence>
<name>A0ABR3V6V3_9PEZI</name>
<dbReference type="InterPro" id="IPR036291">
    <property type="entry name" value="NAD(P)-bd_dom_sf"/>
</dbReference>
<proteinExistence type="inferred from homology"/>
<gene>
    <name evidence="4" type="ORF">VTK73DRAFT_4674</name>
</gene>
<dbReference type="InterPro" id="IPR001509">
    <property type="entry name" value="Epimerase_deHydtase"/>
</dbReference>
<reference evidence="4 5" key="1">
    <citation type="journal article" date="2024" name="Commun. Biol.">
        <title>Comparative genomic analysis of thermophilic fungi reveals convergent evolutionary adaptations and gene losses.</title>
        <authorList>
            <person name="Steindorff A.S."/>
            <person name="Aguilar-Pontes M.V."/>
            <person name="Robinson A.J."/>
            <person name="Andreopoulos B."/>
            <person name="LaButti K."/>
            <person name="Kuo A."/>
            <person name="Mondo S."/>
            <person name="Riley R."/>
            <person name="Otillar R."/>
            <person name="Haridas S."/>
            <person name="Lipzen A."/>
            <person name="Grimwood J."/>
            <person name="Schmutz J."/>
            <person name="Clum A."/>
            <person name="Reid I.D."/>
            <person name="Moisan M.C."/>
            <person name="Butler G."/>
            <person name="Nguyen T.T.M."/>
            <person name="Dewar K."/>
            <person name="Conant G."/>
            <person name="Drula E."/>
            <person name="Henrissat B."/>
            <person name="Hansel C."/>
            <person name="Singer S."/>
            <person name="Hutchinson M.I."/>
            <person name="de Vries R.P."/>
            <person name="Natvig D.O."/>
            <person name="Powell A.J."/>
            <person name="Tsang A."/>
            <person name="Grigoriev I.V."/>
        </authorList>
    </citation>
    <scope>NUCLEOTIDE SEQUENCE [LARGE SCALE GENOMIC DNA]</scope>
    <source>
        <strain evidence="4 5">ATCC 24622</strain>
    </source>
</reference>
<comment type="similarity">
    <text evidence="2">Belongs to the NAD(P)-dependent epimerase/dehydratase family. Dihydroflavonol-4-reductase subfamily.</text>
</comment>
<dbReference type="PANTHER" id="PTHR10366">
    <property type="entry name" value="NAD DEPENDENT EPIMERASE/DEHYDRATASE"/>
    <property type="match status" value="1"/>
</dbReference>